<keyword evidence="3" id="KW-1185">Reference proteome</keyword>
<dbReference type="Gene3D" id="3.40.50.1820">
    <property type="entry name" value="alpha/beta hydrolase"/>
    <property type="match status" value="1"/>
</dbReference>
<evidence type="ECO:0000313" key="2">
    <source>
        <dbReference type="EMBL" id="GAA1945491.1"/>
    </source>
</evidence>
<organism evidence="2 3">
    <name type="scientific">Nocardioides panacihumi</name>
    <dbReference type="NCBI Taxonomy" id="400774"/>
    <lineage>
        <taxon>Bacteria</taxon>
        <taxon>Bacillati</taxon>
        <taxon>Actinomycetota</taxon>
        <taxon>Actinomycetes</taxon>
        <taxon>Propionibacteriales</taxon>
        <taxon>Nocardioidaceae</taxon>
        <taxon>Nocardioides</taxon>
    </lineage>
</organism>
<dbReference type="PANTHER" id="PTHR46623:SF6">
    <property type="entry name" value="ALPHA_BETA-HYDROLASES SUPERFAMILY PROTEIN"/>
    <property type="match status" value="1"/>
</dbReference>
<evidence type="ECO:0000313" key="3">
    <source>
        <dbReference type="Proteomes" id="UP001500571"/>
    </source>
</evidence>
<gene>
    <name evidence="2" type="ORF">GCM10009798_00550</name>
</gene>
<name>A0ABN2Q8T8_9ACTN</name>
<dbReference type="RefSeq" id="WP_344041199.1">
    <property type="nucleotide sequence ID" value="NZ_BAAAPB010000001.1"/>
</dbReference>
<keyword evidence="2" id="KW-0378">Hydrolase</keyword>
<dbReference type="PANTHER" id="PTHR46623">
    <property type="entry name" value="CARBOXYMETHYLENEBUTENOLIDASE-RELATED"/>
    <property type="match status" value="1"/>
</dbReference>
<reference evidence="2 3" key="1">
    <citation type="journal article" date="2019" name="Int. J. Syst. Evol. Microbiol.">
        <title>The Global Catalogue of Microorganisms (GCM) 10K type strain sequencing project: providing services to taxonomists for standard genome sequencing and annotation.</title>
        <authorList>
            <consortium name="The Broad Institute Genomics Platform"/>
            <consortium name="The Broad Institute Genome Sequencing Center for Infectious Disease"/>
            <person name="Wu L."/>
            <person name="Ma J."/>
        </authorList>
    </citation>
    <scope>NUCLEOTIDE SEQUENCE [LARGE SCALE GENOMIC DNA]</scope>
    <source>
        <strain evidence="2 3">JCM 15309</strain>
    </source>
</reference>
<feature type="domain" description="Dienelactone hydrolase" evidence="1">
    <location>
        <begin position="4"/>
        <end position="186"/>
    </location>
</feature>
<accession>A0ABN2Q8T8</accession>
<dbReference type="InterPro" id="IPR029058">
    <property type="entry name" value="AB_hydrolase_fold"/>
</dbReference>
<evidence type="ECO:0000259" key="1">
    <source>
        <dbReference type="Pfam" id="PF01738"/>
    </source>
</evidence>
<dbReference type="EMBL" id="BAAAPB010000001">
    <property type="protein sequence ID" value="GAA1945491.1"/>
    <property type="molecule type" value="Genomic_DNA"/>
</dbReference>
<sequence>MAQILLFHHALGLTPGVVEFVDALRKAGHTVDAPDLFDGQLFERVEDGVAHEEGLGWEEMIRRTEAAAADLPADLVYLGMSLGVVYGTRLAVLRPGARGLIGLYSPIPPESVAGAALPAGVPAQYHWMQGDPWVDEGAPEALVAQVPQAEVNVYEGDTHLFADPSSVDFDAVAAALAMERILTFLGAL</sequence>
<dbReference type="SUPFAM" id="SSF53474">
    <property type="entry name" value="alpha/beta-Hydrolases"/>
    <property type="match status" value="1"/>
</dbReference>
<dbReference type="Pfam" id="PF01738">
    <property type="entry name" value="DLH"/>
    <property type="match status" value="1"/>
</dbReference>
<dbReference type="GO" id="GO:0016787">
    <property type="term" value="F:hydrolase activity"/>
    <property type="evidence" value="ECO:0007669"/>
    <property type="project" value="UniProtKB-KW"/>
</dbReference>
<dbReference type="InterPro" id="IPR002925">
    <property type="entry name" value="Dienelactn_hydro"/>
</dbReference>
<dbReference type="InterPro" id="IPR051049">
    <property type="entry name" value="Dienelactone_hydrolase-like"/>
</dbReference>
<proteinExistence type="predicted"/>
<protein>
    <submittedName>
        <fullName evidence="2">Dienelactone hydrolase family protein</fullName>
    </submittedName>
</protein>
<comment type="caution">
    <text evidence="2">The sequence shown here is derived from an EMBL/GenBank/DDBJ whole genome shotgun (WGS) entry which is preliminary data.</text>
</comment>
<dbReference type="Proteomes" id="UP001500571">
    <property type="component" value="Unassembled WGS sequence"/>
</dbReference>